<name>A0ACB9HLX8_9ASTR</name>
<reference evidence="1 2" key="2">
    <citation type="journal article" date="2022" name="Mol. Ecol. Resour.">
        <title>The genomes of chicory, endive, great burdock and yacon provide insights into Asteraceae paleo-polyploidization history and plant inulin production.</title>
        <authorList>
            <person name="Fan W."/>
            <person name="Wang S."/>
            <person name="Wang H."/>
            <person name="Wang A."/>
            <person name="Jiang F."/>
            <person name="Liu H."/>
            <person name="Zhao H."/>
            <person name="Xu D."/>
            <person name="Zhang Y."/>
        </authorList>
    </citation>
    <scope>NUCLEOTIDE SEQUENCE [LARGE SCALE GENOMIC DNA]</scope>
    <source>
        <strain evidence="2">cv. Yunnan</strain>
        <tissue evidence="1">Leaves</tissue>
    </source>
</reference>
<evidence type="ECO:0000313" key="1">
    <source>
        <dbReference type="EMBL" id="KAI3795852.1"/>
    </source>
</evidence>
<dbReference type="EMBL" id="CM042029">
    <property type="protein sequence ID" value="KAI3795852.1"/>
    <property type="molecule type" value="Genomic_DNA"/>
</dbReference>
<proteinExistence type="predicted"/>
<comment type="caution">
    <text evidence="1">The sequence shown here is derived from an EMBL/GenBank/DDBJ whole genome shotgun (WGS) entry which is preliminary data.</text>
</comment>
<accession>A0ACB9HLX8</accession>
<dbReference type="Proteomes" id="UP001056120">
    <property type="component" value="Linkage Group LG12"/>
</dbReference>
<protein>
    <submittedName>
        <fullName evidence="1">Uncharacterized protein</fullName>
    </submittedName>
</protein>
<evidence type="ECO:0000313" key="2">
    <source>
        <dbReference type="Proteomes" id="UP001056120"/>
    </source>
</evidence>
<sequence length="121" mass="13181">MATVMVVKQRGKQVGAKKEQLCGEQRSESSGLPKFGTGYWASISQLLLFRVGLVSVGLRVVSGGYLGLLTAFGPNLLLHLHGIMDWPLSQGFDDVDIDDIDSSDDILDMELELLTSMNAMH</sequence>
<gene>
    <name evidence="1" type="ORF">L1987_38512</name>
</gene>
<keyword evidence="2" id="KW-1185">Reference proteome</keyword>
<reference evidence="2" key="1">
    <citation type="journal article" date="2022" name="Mol. Ecol. Resour.">
        <title>The genomes of chicory, endive, great burdock and yacon provide insights into Asteraceae palaeo-polyploidization history and plant inulin production.</title>
        <authorList>
            <person name="Fan W."/>
            <person name="Wang S."/>
            <person name="Wang H."/>
            <person name="Wang A."/>
            <person name="Jiang F."/>
            <person name="Liu H."/>
            <person name="Zhao H."/>
            <person name="Xu D."/>
            <person name="Zhang Y."/>
        </authorList>
    </citation>
    <scope>NUCLEOTIDE SEQUENCE [LARGE SCALE GENOMIC DNA]</scope>
    <source>
        <strain evidence="2">cv. Yunnan</strain>
    </source>
</reference>
<organism evidence="1 2">
    <name type="scientific">Smallanthus sonchifolius</name>
    <dbReference type="NCBI Taxonomy" id="185202"/>
    <lineage>
        <taxon>Eukaryota</taxon>
        <taxon>Viridiplantae</taxon>
        <taxon>Streptophyta</taxon>
        <taxon>Embryophyta</taxon>
        <taxon>Tracheophyta</taxon>
        <taxon>Spermatophyta</taxon>
        <taxon>Magnoliopsida</taxon>
        <taxon>eudicotyledons</taxon>
        <taxon>Gunneridae</taxon>
        <taxon>Pentapetalae</taxon>
        <taxon>asterids</taxon>
        <taxon>campanulids</taxon>
        <taxon>Asterales</taxon>
        <taxon>Asteraceae</taxon>
        <taxon>Asteroideae</taxon>
        <taxon>Heliantheae alliance</taxon>
        <taxon>Millerieae</taxon>
        <taxon>Smallanthus</taxon>
    </lineage>
</organism>